<name>A0ACC2T398_9FUNG</name>
<gene>
    <name evidence="1" type="ORF">DSO57_1022333</name>
</gene>
<keyword evidence="2" id="KW-1185">Reference proteome</keyword>
<proteinExistence type="predicted"/>
<evidence type="ECO:0000313" key="1">
    <source>
        <dbReference type="EMBL" id="KAJ9069058.1"/>
    </source>
</evidence>
<comment type="caution">
    <text evidence="1">The sequence shown here is derived from an EMBL/GenBank/DDBJ whole genome shotgun (WGS) entry which is preliminary data.</text>
</comment>
<reference evidence="1" key="1">
    <citation type="submission" date="2022-04" db="EMBL/GenBank/DDBJ databases">
        <title>Genome of the entomopathogenic fungus Entomophthora muscae.</title>
        <authorList>
            <person name="Elya C."/>
            <person name="Lovett B.R."/>
            <person name="Lee E."/>
            <person name="Macias A.M."/>
            <person name="Hajek A.E."/>
            <person name="De Bivort B.L."/>
            <person name="Kasson M.T."/>
            <person name="De Fine Licht H.H."/>
            <person name="Stajich J.E."/>
        </authorList>
    </citation>
    <scope>NUCLEOTIDE SEQUENCE</scope>
    <source>
        <strain evidence="1">Berkeley</strain>
    </source>
</reference>
<organism evidence="1 2">
    <name type="scientific">Entomophthora muscae</name>
    <dbReference type="NCBI Taxonomy" id="34485"/>
    <lineage>
        <taxon>Eukaryota</taxon>
        <taxon>Fungi</taxon>
        <taxon>Fungi incertae sedis</taxon>
        <taxon>Zoopagomycota</taxon>
        <taxon>Entomophthoromycotina</taxon>
        <taxon>Entomophthoromycetes</taxon>
        <taxon>Entomophthorales</taxon>
        <taxon>Entomophthoraceae</taxon>
        <taxon>Entomophthora</taxon>
    </lineage>
</organism>
<protein>
    <submittedName>
        <fullName evidence="1">Uncharacterized protein</fullName>
    </submittedName>
</protein>
<dbReference type="Proteomes" id="UP001165960">
    <property type="component" value="Unassembled WGS sequence"/>
</dbReference>
<evidence type="ECO:0000313" key="2">
    <source>
        <dbReference type="Proteomes" id="UP001165960"/>
    </source>
</evidence>
<sequence length="82" mass="9086">MPEESPVMTHVVQNISPASELTPPPAHMLPELDELTPPPRNLSQEVGPERDMDDIIEDITKDFEFNPALNPDVTEGKSIPLD</sequence>
<accession>A0ACC2T398</accession>
<dbReference type="EMBL" id="QTSX02003662">
    <property type="protein sequence ID" value="KAJ9069058.1"/>
    <property type="molecule type" value="Genomic_DNA"/>
</dbReference>